<name>A0ABW1YK74_9GAMM</name>
<keyword evidence="2" id="KW-1185">Reference proteome</keyword>
<comment type="caution">
    <text evidence="1">The sequence shown here is derived from an EMBL/GenBank/DDBJ whole genome shotgun (WGS) entry which is preliminary data.</text>
</comment>
<evidence type="ECO:0000313" key="1">
    <source>
        <dbReference type="EMBL" id="MFC6631930.1"/>
    </source>
</evidence>
<accession>A0ABW1YK74</accession>
<proteinExistence type="predicted"/>
<dbReference type="RefSeq" id="WP_193194893.1">
    <property type="nucleotide sequence ID" value="NZ_JBHSVR010000001.1"/>
</dbReference>
<organism evidence="1 2">
    <name type="scientific">Microbulbifer taiwanensis</name>
    <dbReference type="NCBI Taxonomy" id="986746"/>
    <lineage>
        <taxon>Bacteria</taxon>
        <taxon>Pseudomonadati</taxon>
        <taxon>Pseudomonadota</taxon>
        <taxon>Gammaproteobacteria</taxon>
        <taxon>Cellvibrionales</taxon>
        <taxon>Microbulbiferaceae</taxon>
        <taxon>Microbulbifer</taxon>
    </lineage>
</organism>
<protein>
    <submittedName>
        <fullName evidence="1">Uncharacterized protein</fullName>
    </submittedName>
</protein>
<reference evidence="2" key="1">
    <citation type="journal article" date="2019" name="Int. J. Syst. Evol. Microbiol.">
        <title>The Global Catalogue of Microorganisms (GCM) 10K type strain sequencing project: providing services to taxonomists for standard genome sequencing and annotation.</title>
        <authorList>
            <consortium name="The Broad Institute Genomics Platform"/>
            <consortium name="The Broad Institute Genome Sequencing Center for Infectious Disease"/>
            <person name="Wu L."/>
            <person name="Ma J."/>
        </authorList>
    </citation>
    <scope>NUCLEOTIDE SEQUENCE [LARGE SCALE GENOMIC DNA]</scope>
    <source>
        <strain evidence="2">CGMCC 1.13718</strain>
    </source>
</reference>
<gene>
    <name evidence="1" type="ORF">ACFQBM_01485</name>
</gene>
<evidence type="ECO:0000313" key="2">
    <source>
        <dbReference type="Proteomes" id="UP001596425"/>
    </source>
</evidence>
<dbReference type="EMBL" id="JBHSVR010000001">
    <property type="protein sequence ID" value="MFC6631930.1"/>
    <property type="molecule type" value="Genomic_DNA"/>
</dbReference>
<sequence length="168" mass="18390">MLMQSDRPMGCVKVALYLSVIIFCLYVSACQAKADPGFLTLTSHNSIKLELYNQGGKCSIRVNGASQGRELGVPYPCGFVRVNKKSGAQTYNYEGVGQVFVVAGPPAEREAYKDSGVNYDHMCSNYGQSVIIQGEELTLRTSQNVSLGFCHLLGFDEKAFYGFAYPVE</sequence>
<dbReference type="Proteomes" id="UP001596425">
    <property type="component" value="Unassembled WGS sequence"/>
</dbReference>